<sequence>MFRPDGLQVTFVLQNGVWTTDPDVSDRLTTQTDATGTIIGWLYFDAGTRNQEAYDANGHLLSITDTNGLVTTLSYSTASTPTSIAPSTGLLLTVTDPHGRSLNFTYNAQGNVATVAEPDGGVLSYSYDTNGRLVTVTYPDAKTRQYVYNESTLTGGNNLPNALTGDIDESGTRFTSIGYNASGQATMSMLASNIDKTQVTYNSAGTTSVTYPTGAQATLGFVIPNGSMHTSSVSAPCGAACGQPNAAATFDSNGYPASTTDWNGNVTATTYDANGLLDEEVDAQGTANQRTTTTTWNTALRVPLTRVVQNAAGATVSSTQWVYNSTGQILARCAIDPTNSAASGYSCAATGTVPAGVRRWTSTYCTAVDGTQCPIIGLLLSSTGPRTDLTQTTTYSYYLDSATNGCPTPGGACHQPGDLYQITDPLGHVTTYASYDADGRPTRITDANGINTDLTYTPRGWLASRSVDGATTTFGYTPYGAVSSVTDPDGVTTTYGYDAAHRLVKVTDAQGNYVQYTLDAAGNKTAEQVVDASGTAHRSLSRTFNALGQLTSVVDGLNHTVFNASTAGSYDADGNLVQSSDGLGIQRRQSYDALNRLVQTIDNYNGTN</sequence>
<accession>A0A316HMH7</accession>
<protein>
    <submittedName>
        <fullName evidence="1">YD repeat-containing protein</fullName>
    </submittedName>
</protein>
<comment type="caution">
    <text evidence="1">The sequence shown here is derived from an EMBL/GenBank/DDBJ whole genome shotgun (WGS) entry which is preliminary data.</text>
</comment>
<dbReference type="Proteomes" id="UP000245812">
    <property type="component" value="Unassembled WGS sequence"/>
</dbReference>
<proteinExistence type="predicted"/>
<reference evidence="1 2" key="1">
    <citation type="submission" date="2018-05" db="EMBL/GenBank/DDBJ databases">
        <title>Genomic Encyclopedia of Type Strains, Phase IV (KMG-IV): sequencing the most valuable type-strain genomes for metagenomic binning, comparative biology and taxonomic classification.</title>
        <authorList>
            <person name="Goeker M."/>
        </authorList>
    </citation>
    <scope>NUCLEOTIDE SEQUENCE [LARGE SCALE GENOMIC DNA]</scope>
    <source>
        <strain evidence="1 2">DSM 14263</strain>
    </source>
</reference>
<dbReference type="EMBL" id="QGHC01000023">
    <property type="protein sequence ID" value="PWK81220.1"/>
    <property type="molecule type" value="Genomic_DNA"/>
</dbReference>
<dbReference type="InterPro" id="IPR006530">
    <property type="entry name" value="YD"/>
</dbReference>
<dbReference type="NCBIfam" id="TIGR01643">
    <property type="entry name" value="YD_repeat_2x"/>
    <property type="match status" value="6"/>
</dbReference>
<dbReference type="InterPro" id="IPR031325">
    <property type="entry name" value="RHS_repeat"/>
</dbReference>
<dbReference type="PANTHER" id="PTHR32305">
    <property type="match status" value="1"/>
</dbReference>
<dbReference type="AlphaFoldDB" id="A0A316HMH7"/>
<keyword evidence="2" id="KW-1185">Reference proteome</keyword>
<gene>
    <name evidence="1" type="ORF">C7456_1233</name>
</gene>
<evidence type="ECO:0000313" key="2">
    <source>
        <dbReference type="Proteomes" id="UP000245812"/>
    </source>
</evidence>
<dbReference type="PANTHER" id="PTHR32305:SF15">
    <property type="entry name" value="PROTEIN RHSA-RELATED"/>
    <property type="match status" value="1"/>
</dbReference>
<dbReference type="Pfam" id="PF05593">
    <property type="entry name" value="RHS_repeat"/>
    <property type="match status" value="5"/>
</dbReference>
<dbReference type="InterPro" id="IPR050708">
    <property type="entry name" value="T6SS_VgrG/RHS"/>
</dbReference>
<organism evidence="1 2">
    <name type="scientific">Fulvimonas soli</name>
    <dbReference type="NCBI Taxonomy" id="155197"/>
    <lineage>
        <taxon>Bacteria</taxon>
        <taxon>Pseudomonadati</taxon>
        <taxon>Pseudomonadota</taxon>
        <taxon>Gammaproteobacteria</taxon>
        <taxon>Lysobacterales</taxon>
        <taxon>Rhodanobacteraceae</taxon>
        <taxon>Fulvimonas</taxon>
    </lineage>
</organism>
<name>A0A316HMH7_9GAMM</name>
<dbReference type="Gene3D" id="2.180.10.10">
    <property type="entry name" value="RHS repeat-associated core"/>
    <property type="match status" value="3"/>
</dbReference>
<evidence type="ECO:0000313" key="1">
    <source>
        <dbReference type="EMBL" id="PWK81220.1"/>
    </source>
</evidence>